<reference evidence="3 4" key="1">
    <citation type="submission" date="2018-08" db="EMBL/GenBank/DDBJ databases">
        <title>Sequencing the genomes of 1000 actinobacteria strains.</title>
        <authorList>
            <person name="Klenk H.-P."/>
        </authorList>
    </citation>
    <scope>NUCLEOTIDE SEQUENCE [LARGE SCALE GENOMIC DNA]</scope>
    <source>
        <strain evidence="3 4">DSM 22967</strain>
    </source>
</reference>
<dbReference type="EMBL" id="QTUA01000001">
    <property type="protein sequence ID" value="REF30036.1"/>
    <property type="molecule type" value="Genomic_DNA"/>
</dbReference>
<dbReference type="AlphaFoldDB" id="A0A3D9UL24"/>
<accession>A0A3D9UL24</accession>
<dbReference type="InterPro" id="IPR036397">
    <property type="entry name" value="RNaseH_sf"/>
</dbReference>
<sequence>MTDNAFAYRNSADMKRVCADLGAKQKFIKPHCPWQNGKVERLNRTLATEWAYRQTFTQQRRAGRRPLPRGSSTTTLSAVTAHSEASPRSAACYQPDGRVQLGRLTPG</sequence>
<dbReference type="GO" id="GO:0015074">
    <property type="term" value="P:DNA integration"/>
    <property type="evidence" value="ECO:0007669"/>
    <property type="project" value="InterPro"/>
</dbReference>
<organism evidence="3 4">
    <name type="scientific">Calidifontibacter indicus</name>
    <dbReference type="NCBI Taxonomy" id="419650"/>
    <lineage>
        <taxon>Bacteria</taxon>
        <taxon>Bacillati</taxon>
        <taxon>Actinomycetota</taxon>
        <taxon>Actinomycetes</taxon>
        <taxon>Micrococcales</taxon>
        <taxon>Dermacoccaceae</taxon>
        <taxon>Calidifontibacter</taxon>
    </lineage>
</organism>
<comment type="caution">
    <text evidence="3">The sequence shown here is derived from an EMBL/GenBank/DDBJ whole genome shotgun (WGS) entry which is preliminary data.</text>
</comment>
<evidence type="ECO:0000313" key="3">
    <source>
        <dbReference type="EMBL" id="REF30036.1"/>
    </source>
</evidence>
<protein>
    <submittedName>
        <fullName evidence="3">Integrase-like protein</fullName>
    </submittedName>
</protein>
<gene>
    <name evidence="3" type="ORF">DFJ65_1029</name>
</gene>
<name>A0A3D9UL24_9MICO</name>
<dbReference type="PROSITE" id="PS50994">
    <property type="entry name" value="INTEGRASE"/>
    <property type="match status" value="1"/>
</dbReference>
<dbReference type="Pfam" id="PF13683">
    <property type="entry name" value="rve_3"/>
    <property type="match status" value="1"/>
</dbReference>
<dbReference type="GO" id="GO:0003676">
    <property type="term" value="F:nucleic acid binding"/>
    <property type="evidence" value="ECO:0007669"/>
    <property type="project" value="InterPro"/>
</dbReference>
<dbReference type="InterPro" id="IPR001584">
    <property type="entry name" value="Integrase_cat-core"/>
</dbReference>
<keyword evidence="4" id="KW-1185">Reference proteome</keyword>
<proteinExistence type="predicted"/>
<dbReference type="SUPFAM" id="SSF53098">
    <property type="entry name" value="Ribonuclease H-like"/>
    <property type="match status" value="1"/>
</dbReference>
<dbReference type="Gene3D" id="3.30.420.10">
    <property type="entry name" value="Ribonuclease H-like superfamily/Ribonuclease H"/>
    <property type="match status" value="1"/>
</dbReference>
<dbReference type="Proteomes" id="UP000256253">
    <property type="component" value="Unassembled WGS sequence"/>
</dbReference>
<dbReference type="InterPro" id="IPR012337">
    <property type="entry name" value="RNaseH-like_sf"/>
</dbReference>
<feature type="region of interest" description="Disordered" evidence="1">
    <location>
        <begin position="57"/>
        <end position="107"/>
    </location>
</feature>
<feature type="compositionally biased region" description="Polar residues" evidence="1">
    <location>
        <begin position="70"/>
        <end position="80"/>
    </location>
</feature>
<evidence type="ECO:0000259" key="2">
    <source>
        <dbReference type="PROSITE" id="PS50994"/>
    </source>
</evidence>
<evidence type="ECO:0000256" key="1">
    <source>
        <dbReference type="SAM" id="MobiDB-lite"/>
    </source>
</evidence>
<evidence type="ECO:0000313" key="4">
    <source>
        <dbReference type="Proteomes" id="UP000256253"/>
    </source>
</evidence>
<feature type="domain" description="Integrase catalytic" evidence="2">
    <location>
        <begin position="1"/>
        <end position="107"/>
    </location>
</feature>